<dbReference type="InterPro" id="IPR001867">
    <property type="entry name" value="OmpR/PhoB-type_DNA-bd"/>
</dbReference>
<dbReference type="InterPro" id="IPR016032">
    <property type="entry name" value="Sig_transdc_resp-reg_C-effctor"/>
</dbReference>
<evidence type="ECO:0000256" key="1">
    <source>
        <dbReference type="ARBA" id="ARBA00005820"/>
    </source>
</evidence>
<evidence type="ECO:0000256" key="4">
    <source>
        <dbReference type="ARBA" id="ARBA00023163"/>
    </source>
</evidence>
<dbReference type="Proteomes" id="UP000661193">
    <property type="component" value="Unassembled WGS sequence"/>
</dbReference>
<organism evidence="8 9">
    <name type="scientific">Micromonospora fiedleri</name>
    <dbReference type="NCBI Taxonomy" id="1157498"/>
    <lineage>
        <taxon>Bacteria</taxon>
        <taxon>Bacillati</taxon>
        <taxon>Actinomycetota</taxon>
        <taxon>Actinomycetes</taxon>
        <taxon>Micromonosporales</taxon>
        <taxon>Micromonosporaceae</taxon>
        <taxon>Micromonospora</taxon>
    </lineage>
</organism>
<sequence>MQDPRQKGLSVINDADRSPPLLFEVLGPVRVRRNGQELDLGPRQQRLILALLLARGGEPVGTAEVVSMLWGSQPPASAVNIVHRYVGNLRRLFEPEIGPRVRGRWLCSDASGYRIQVDEKNLDLLSFRRLGLEARAAIGAGRPDSALAAYSQALEMWRGPCAGAPDLLAEQFDAFSAVDQECVGHAIDAGDLSLRLGSGHAMLFPLRRMATHHLYDERLQARLMMVLSAVGQQAEAIARFHMLRRKLREELGVDPGPELQMAYRQLLQHSSAPQETGQRQQISGTAQQRPDTCHSTSRPSESPDRKLQSHYDGVTHTASIAVGADDIGTNGNVRSSKYLDYSIQARWAALADAGLSIKELAAAGLGPVELDVSIKYLRELVLGDQVDVVTRFEYPSPKIVRLVQSMFRRSDGALAAVVTSVTGLMDIAQRRLVDDAAAAWAVFLRDLAVVDLAESSDSDQPQRGDQR</sequence>
<dbReference type="Gene3D" id="3.10.129.10">
    <property type="entry name" value="Hotdog Thioesterase"/>
    <property type="match status" value="1"/>
</dbReference>
<keyword evidence="3 5" id="KW-0238">DNA-binding</keyword>
<evidence type="ECO:0000256" key="6">
    <source>
        <dbReference type="SAM" id="MobiDB-lite"/>
    </source>
</evidence>
<dbReference type="Pfam" id="PF03704">
    <property type="entry name" value="BTAD"/>
    <property type="match status" value="1"/>
</dbReference>
<gene>
    <name evidence="8" type="ORF">JMF97_24035</name>
</gene>
<protein>
    <submittedName>
        <fullName evidence="8">Thioesterase family protein</fullName>
    </submittedName>
</protein>
<dbReference type="InterPro" id="IPR005158">
    <property type="entry name" value="BTAD"/>
</dbReference>
<comment type="similarity">
    <text evidence="1">Belongs to the AfsR/DnrI/RedD regulatory family.</text>
</comment>
<feature type="compositionally biased region" description="Polar residues" evidence="6">
    <location>
        <begin position="270"/>
        <end position="300"/>
    </location>
</feature>
<dbReference type="InterPro" id="IPR011990">
    <property type="entry name" value="TPR-like_helical_dom_sf"/>
</dbReference>
<evidence type="ECO:0000313" key="8">
    <source>
        <dbReference type="EMBL" id="MBL6279230.1"/>
    </source>
</evidence>
<evidence type="ECO:0000313" key="9">
    <source>
        <dbReference type="Proteomes" id="UP000661193"/>
    </source>
</evidence>
<accession>A0ABS1US93</accession>
<dbReference type="Gene3D" id="1.10.10.10">
    <property type="entry name" value="Winged helix-like DNA-binding domain superfamily/Winged helix DNA-binding domain"/>
    <property type="match status" value="1"/>
</dbReference>
<dbReference type="RefSeq" id="WP_203223569.1">
    <property type="nucleotide sequence ID" value="NZ_JAETXL010000009.1"/>
</dbReference>
<dbReference type="SUPFAM" id="SSF54637">
    <property type="entry name" value="Thioesterase/thiol ester dehydrase-isomerase"/>
    <property type="match status" value="1"/>
</dbReference>
<reference evidence="8 9" key="1">
    <citation type="submission" date="2021-01" db="EMBL/GenBank/DDBJ databases">
        <title>Genome sequencing of Micromonospora fiedleri MG-37.</title>
        <authorList>
            <person name="Moreland P.E.J."/>
            <person name="Stach J.E.M."/>
        </authorList>
    </citation>
    <scope>NUCLEOTIDE SEQUENCE [LARGE SCALE GENOMIC DNA]</scope>
    <source>
        <strain evidence="8 9">MG-37</strain>
    </source>
</reference>
<keyword evidence="4" id="KW-0804">Transcription</keyword>
<dbReference type="InterPro" id="IPR029069">
    <property type="entry name" value="HotDog_dom_sf"/>
</dbReference>
<feature type="domain" description="OmpR/PhoB-type" evidence="7">
    <location>
        <begin position="9"/>
        <end position="117"/>
    </location>
</feature>
<dbReference type="Pfam" id="PF13279">
    <property type="entry name" value="4HBT_2"/>
    <property type="match status" value="1"/>
</dbReference>
<dbReference type="CDD" id="cd15831">
    <property type="entry name" value="BTAD"/>
    <property type="match status" value="1"/>
</dbReference>
<dbReference type="Gene3D" id="1.25.40.10">
    <property type="entry name" value="Tetratricopeptide repeat domain"/>
    <property type="match status" value="1"/>
</dbReference>
<dbReference type="SUPFAM" id="SSF48452">
    <property type="entry name" value="TPR-like"/>
    <property type="match status" value="1"/>
</dbReference>
<feature type="DNA-binding region" description="OmpR/PhoB-type" evidence="5">
    <location>
        <begin position="9"/>
        <end position="117"/>
    </location>
</feature>
<name>A0ABS1US93_9ACTN</name>
<keyword evidence="9" id="KW-1185">Reference proteome</keyword>
<comment type="caution">
    <text evidence="8">The sequence shown here is derived from an EMBL/GenBank/DDBJ whole genome shotgun (WGS) entry which is preliminary data.</text>
</comment>
<dbReference type="SUPFAM" id="SSF46894">
    <property type="entry name" value="C-terminal effector domain of the bipartite response regulators"/>
    <property type="match status" value="1"/>
</dbReference>
<dbReference type="SMART" id="SM01043">
    <property type="entry name" value="BTAD"/>
    <property type="match status" value="1"/>
</dbReference>
<dbReference type="InterPro" id="IPR051677">
    <property type="entry name" value="AfsR-DnrI-RedD_regulator"/>
</dbReference>
<feature type="region of interest" description="Disordered" evidence="6">
    <location>
        <begin position="270"/>
        <end position="311"/>
    </location>
</feature>
<dbReference type="SMART" id="SM00862">
    <property type="entry name" value="Trans_reg_C"/>
    <property type="match status" value="1"/>
</dbReference>
<evidence type="ECO:0000256" key="2">
    <source>
        <dbReference type="ARBA" id="ARBA00023015"/>
    </source>
</evidence>
<dbReference type="InterPro" id="IPR036388">
    <property type="entry name" value="WH-like_DNA-bd_sf"/>
</dbReference>
<proteinExistence type="inferred from homology"/>
<evidence type="ECO:0000256" key="5">
    <source>
        <dbReference type="PROSITE-ProRule" id="PRU01091"/>
    </source>
</evidence>
<dbReference type="CDD" id="cd00586">
    <property type="entry name" value="4HBT"/>
    <property type="match status" value="1"/>
</dbReference>
<dbReference type="PANTHER" id="PTHR35807:SF1">
    <property type="entry name" value="TRANSCRIPTIONAL REGULATOR REDD"/>
    <property type="match status" value="1"/>
</dbReference>
<dbReference type="EMBL" id="JAETXL010000009">
    <property type="protein sequence ID" value="MBL6279230.1"/>
    <property type="molecule type" value="Genomic_DNA"/>
</dbReference>
<evidence type="ECO:0000256" key="3">
    <source>
        <dbReference type="ARBA" id="ARBA00023125"/>
    </source>
</evidence>
<dbReference type="PROSITE" id="PS51755">
    <property type="entry name" value="OMPR_PHOB"/>
    <property type="match status" value="1"/>
</dbReference>
<evidence type="ECO:0000259" key="7">
    <source>
        <dbReference type="PROSITE" id="PS51755"/>
    </source>
</evidence>
<dbReference type="PANTHER" id="PTHR35807">
    <property type="entry name" value="TRANSCRIPTIONAL REGULATOR REDD-RELATED"/>
    <property type="match status" value="1"/>
</dbReference>
<keyword evidence="2" id="KW-0805">Transcription regulation</keyword>